<proteinExistence type="predicted"/>
<dbReference type="PIRSF" id="PIRSF005962">
    <property type="entry name" value="Pept_M20D_amidohydro"/>
    <property type="match status" value="1"/>
</dbReference>
<dbReference type="FunFam" id="3.30.70.360:FF:000001">
    <property type="entry name" value="N-acetyldiaminopimelate deacetylase"/>
    <property type="match status" value="1"/>
</dbReference>
<dbReference type="GO" id="GO:0050118">
    <property type="term" value="F:N-acetyldiaminopimelate deacetylase activity"/>
    <property type="evidence" value="ECO:0007669"/>
    <property type="project" value="UniProtKB-ARBA"/>
</dbReference>
<dbReference type="GO" id="GO:0047980">
    <property type="term" value="F:hippurate hydrolase activity"/>
    <property type="evidence" value="ECO:0007669"/>
    <property type="project" value="UniProtKB-EC"/>
</dbReference>
<comment type="cofactor">
    <cofactor evidence="2">
        <name>Mn(2+)</name>
        <dbReference type="ChEBI" id="CHEBI:29035"/>
    </cofactor>
    <text evidence="2">The Mn(2+) ion enhances activity.</text>
</comment>
<accession>A0A7W9TKF1</accession>
<evidence type="ECO:0000313" key="5">
    <source>
        <dbReference type="Proteomes" id="UP000541136"/>
    </source>
</evidence>
<reference evidence="4 5" key="1">
    <citation type="submission" date="2020-08" db="EMBL/GenBank/DDBJ databases">
        <title>Genomic Encyclopedia of Type Strains, Phase IV (KMG-IV): sequencing the most valuable type-strain genomes for metagenomic binning, comparative biology and taxonomic classification.</title>
        <authorList>
            <person name="Goeker M."/>
        </authorList>
    </citation>
    <scope>NUCLEOTIDE SEQUENCE [LARGE SCALE GENOMIC DNA]</scope>
    <source>
        <strain evidence="4 5">DSM 12141</strain>
    </source>
</reference>
<feature type="binding site" evidence="2">
    <location>
        <position position="119"/>
    </location>
    <ligand>
        <name>Mn(2+)</name>
        <dbReference type="ChEBI" id="CHEBI:29035"/>
        <label>2</label>
    </ligand>
</feature>
<gene>
    <name evidence="4" type="ORF">HNR28_000264</name>
</gene>
<keyword evidence="2" id="KW-0479">Metal-binding</keyword>
<protein>
    <submittedName>
        <fullName evidence="4">Hippurate hydrolase</fullName>
        <ecNumber evidence="4">3.5.1.32</ecNumber>
    </submittedName>
</protein>
<dbReference type="NCBIfam" id="TIGR01891">
    <property type="entry name" value="amidohydrolases"/>
    <property type="match status" value="1"/>
</dbReference>
<evidence type="ECO:0000256" key="2">
    <source>
        <dbReference type="PIRSR" id="PIRSR005962-1"/>
    </source>
</evidence>
<organism evidence="4 5">
    <name type="scientific">Castellaniella defragrans</name>
    <name type="common">Alcaligenes defragrans</name>
    <dbReference type="NCBI Taxonomy" id="75697"/>
    <lineage>
        <taxon>Bacteria</taxon>
        <taxon>Pseudomonadati</taxon>
        <taxon>Pseudomonadota</taxon>
        <taxon>Betaproteobacteria</taxon>
        <taxon>Burkholderiales</taxon>
        <taxon>Alcaligenaceae</taxon>
        <taxon>Castellaniella</taxon>
    </lineage>
</organism>
<comment type="caution">
    <text evidence="4">The sequence shown here is derived from an EMBL/GenBank/DDBJ whole genome shotgun (WGS) entry which is preliminary data.</text>
</comment>
<dbReference type="PANTHER" id="PTHR11014:SF63">
    <property type="entry name" value="METALLOPEPTIDASE, PUTATIVE (AFU_ORTHOLOGUE AFUA_6G09600)-RELATED"/>
    <property type="match status" value="1"/>
</dbReference>
<dbReference type="InterPro" id="IPR011650">
    <property type="entry name" value="Peptidase_M20_dimer"/>
</dbReference>
<dbReference type="InterPro" id="IPR002933">
    <property type="entry name" value="Peptidase_M20"/>
</dbReference>
<name>A0A7W9TKF1_CASDE</name>
<dbReference type="Gene3D" id="3.30.70.360">
    <property type="match status" value="1"/>
</dbReference>
<evidence type="ECO:0000313" key="4">
    <source>
        <dbReference type="EMBL" id="MBB6082244.1"/>
    </source>
</evidence>
<keyword evidence="1 4" id="KW-0378">Hydrolase</keyword>
<feature type="domain" description="Peptidase M20 dimerisation" evidence="3">
    <location>
        <begin position="204"/>
        <end position="295"/>
    </location>
</feature>
<sequence>MAASDPIPGALGEPAARAPARIGDELAQAMRAWRRDFHRYPELGHQEHRTAARVTELLRSWGIAVHEGYGGTTGVIGVLDGRLGAGPTLGLRADMDALPMPDAGAHDHRSVHDGVAHACGHDGHTAILLGAACHLAANPDFAGRVVFIFQPAEEPLTGARALVDAGLFRDFPCDEVYGLHNNNCIGPGQAGVRTGAILSACDLFEIHIRGVGGHAAMPHQANDPIVAGAALVQSLQSVVSRNVSPFDTAVLSVCQFQAGSAINVIADHAVLRGTVRTLSREAQARVLERLRGLCEGTACGYGCEVEFRHLLSSPPTVNQAGPVEHVKRAAAAVLGTGQVVDPVTPLMASEDFAYLLDHRPGAYFFLGHDGLTCHHPEFDFDDALLAQGAAIFATLVYQRLAG</sequence>
<dbReference type="AlphaFoldDB" id="A0A7W9TKF1"/>
<dbReference type="PANTHER" id="PTHR11014">
    <property type="entry name" value="PEPTIDASE M20 FAMILY MEMBER"/>
    <property type="match status" value="1"/>
</dbReference>
<feature type="binding site" evidence="2">
    <location>
        <position position="180"/>
    </location>
    <ligand>
        <name>Mn(2+)</name>
        <dbReference type="ChEBI" id="CHEBI:29035"/>
        <label>2</label>
    </ligand>
</feature>
<dbReference type="SUPFAM" id="SSF53187">
    <property type="entry name" value="Zn-dependent exopeptidases"/>
    <property type="match status" value="1"/>
</dbReference>
<dbReference type="Pfam" id="PF07687">
    <property type="entry name" value="M20_dimer"/>
    <property type="match status" value="1"/>
</dbReference>
<dbReference type="EC" id="3.5.1.32" evidence="4"/>
<feature type="binding site" evidence="2">
    <location>
        <position position="374"/>
    </location>
    <ligand>
        <name>Mn(2+)</name>
        <dbReference type="ChEBI" id="CHEBI:29035"/>
        <label>2</label>
    </ligand>
</feature>
<dbReference type="Gene3D" id="3.40.630.10">
    <property type="entry name" value="Zn peptidases"/>
    <property type="match status" value="1"/>
</dbReference>
<dbReference type="EMBL" id="JACHIB010000002">
    <property type="protein sequence ID" value="MBB6082244.1"/>
    <property type="molecule type" value="Genomic_DNA"/>
</dbReference>
<dbReference type="Proteomes" id="UP000541136">
    <property type="component" value="Unassembled WGS sequence"/>
</dbReference>
<dbReference type="InterPro" id="IPR036264">
    <property type="entry name" value="Bact_exopeptidase_dim_dom"/>
</dbReference>
<dbReference type="SUPFAM" id="SSF55031">
    <property type="entry name" value="Bacterial exopeptidase dimerisation domain"/>
    <property type="match status" value="1"/>
</dbReference>
<dbReference type="InterPro" id="IPR017439">
    <property type="entry name" value="Amidohydrolase"/>
</dbReference>
<evidence type="ECO:0000259" key="3">
    <source>
        <dbReference type="Pfam" id="PF07687"/>
    </source>
</evidence>
<dbReference type="RefSeq" id="WP_249043909.1">
    <property type="nucleotide sequence ID" value="NZ_JACHIB010000002.1"/>
</dbReference>
<feature type="binding site" evidence="2">
    <location>
        <position position="154"/>
    </location>
    <ligand>
        <name>Mn(2+)</name>
        <dbReference type="ChEBI" id="CHEBI:29035"/>
        <label>2</label>
    </ligand>
</feature>
<dbReference type="GO" id="GO:0046872">
    <property type="term" value="F:metal ion binding"/>
    <property type="evidence" value="ECO:0007669"/>
    <property type="project" value="UniProtKB-KW"/>
</dbReference>
<dbReference type="GO" id="GO:0019877">
    <property type="term" value="P:diaminopimelate biosynthetic process"/>
    <property type="evidence" value="ECO:0007669"/>
    <property type="project" value="UniProtKB-ARBA"/>
</dbReference>
<feature type="binding site" evidence="2">
    <location>
        <position position="121"/>
    </location>
    <ligand>
        <name>Mn(2+)</name>
        <dbReference type="ChEBI" id="CHEBI:29035"/>
        <label>2</label>
    </ligand>
</feature>
<keyword evidence="2" id="KW-0464">Manganese</keyword>
<evidence type="ECO:0000256" key="1">
    <source>
        <dbReference type="ARBA" id="ARBA00022801"/>
    </source>
</evidence>
<dbReference type="Pfam" id="PF01546">
    <property type="entry name" value="Peptidase_M20"/>
    <property type="match status" value="1"/>
</dbReference>